<feature type="region of interest" description="Disordered" evidence="5">
    <location>
        <begin position="1"/>
        <end position="30"/>
    </location>
</feature>
<evidence type="ECO:0000256" key="4">
    <source>
        <dbReference type="ARBA" id="ARBA00022664"/>
    </source>
</evidence>
<reference evidence="6 7" key="1">
    <citation type="journal article" date="2018" name="Mol. Ecol.">
        <title>The obligate alkalophilic soda-lake fungus Sodiomyces alkalinus has shifted to a protein diet.</title>
        <authorList>
            <person name="Grum-Grzhimaylo A.A."/>
            <person name="Falkoski D.L."/>
            <person name="van den Heuvel J."/>
            <person name="Valero-Jimenez C.A."/>
            <person name="Min B."/>
            <person name="Choi I.G."/>
            <person name="Lipzen A."/>
            <person name="Daum C.G."/>
            <person name="Aanen D.K."/>
            <person name="Tsang A."/>
            <person name="Henrissat B."/>
            <person name="Bilanenko E.N."/>
            <person name="de Vries R.P."/>
            <person name="van Kan J.A.L."/>
            <person name="Grigoriev I.V."/>
            <person name="Debets A.J.M."/>
        </authorList>
    </citation>
    <scope>NUCLEOTIDE SEQUENCE [LARGE SCALE GENOMIC DNA]</scope>
    <source>
        <strain evidence="6 7">F11</strain>
    </source>
</reference>
<dbReference type="GO" id="GO:0003729">
    <property type="term" value="F:mRNA binding"/>
    <property type="evidence" value="ECO:0007669"/>
    <property type="project" value="TreeGrafter"/>
</dbReference>
<dbReference type="RefSeq" id="XP_028471477.1">
    <property type="nucleotide sequence ID" value="XM_028610545.1"/>
</dbReference>
<dbReference type="PANTHER" id="PTHR16290:SF0">
    <property type="entry name" value="DECAPPING PROTEIN 1, ISOFORM A"/>
    <property type="match status" value="1"/>
</dbReference>
<sequence length="271" mass="29406">MVGPTPRKRTHGRQPSNSHRHGQASDYDSDAAHQQLLLDNQQSQLPPPNPALINRTNTELNLSVLQRYLPSIHTILSIAANAVVYSFNSSTSSWDRAGIEGTYFLCLLQPDPAAAAKPGACLFVLNRRGLENKILDLSRVAHFEVMDEIYIFNMEPEPESPSDAHHPVQVASGSGGDQTSDDGSRVVGVWIHADDKETRMTNAAMVQEAIRSVRAGHGEEDDVEEPGVPNYPQQERPVQAAEAPSRTTGGTVGQRLNVDDLFLASRNGAGG</sequence>
<comment type="subcellular location">
    <subcellularLocation>
        <location evidence="1">Cytoplasm</location>
    </subcellularLocation>
</comment>
<dbReference type="AlphaFoldDB" id="A0A3N2QA98"/>
<accession>A0A3N2QA98</accession>
<dbReference type="GO" id="GO:0000290">
    <property type="term" value="P:deadenylation-dependent decapping of nuclear-transcribed mRNA"/>
    <property type="evidence" value="ECO:0007669"/>
    <property type="project" value="InterPro"/>
</dbReference>
<dbReference type="GeneID" id="39579023"/>
<evidence type="ECO:0000313" key="7">
    <source>
        <dbReference type="Proteomes" id="UP000272025"/>
    </source>
</evidence>
<proteinExistence type="inferred from homology"/>
<dbReference type="GO" id="GO:0006397">
    <property type="term" value="P:mRNA processing"/>
    <property type="evidence" value="ECO:0007669"/>
    <property type="project" value="UniProtKB-KW"/>
</dbReference>
<dbReference type="Proteomes" id="UP000272025">
    <property type="component" value="Unassembled WGS sequence"/>
</dbReference>
<evidence type="ECO:0000256" key="5">
    <source>
        <dbReference type="SAM" id="MobiDB-lite"/>
    </source>
</evidence>
<feature type="region of interest" description="Disordered" evidence="5">
    <location>
        <begin position="156"/>
        <end position="183"/>
    </location>
</feature>
<dbReference type="SUPFAM" id="SSF50729">
    <property type="entry name" value="PH domain-like"/>
    <property type="match status" value="1"/>
</dbReference>
<organism evidence="6 7">
    <name type="scientific">Sodiomyces alkalinus (strain CBS 110278 / VKM F-3762 / F11)</name>
    <name type="common">Alkaliphilic filamentous fungus</name>
    <dbReference type="NCBI Taxonomy" id="1314773"/>
    <lineage>
        <taxon>Eukaryota</taxon>
        <taxon>Fungi</taxon>
        <taxon>Dikarya</taxon>
        <taxon>Ascomycota</taxon>
        <taxon>Pezizomycotina</taxon>
        <taxon>Sordariomycetes</taxon>
        <taxon>Hypocreomycetidae</taxon>
        <taxon>Glomerellales</taxon>
        <taxon>Plectosphaerellaceae</taxon>
        <taxon>Sodiomyces</taxon>
    </lineage>
</organism>
<dbReference type="OrthoDB" id="255837at2759"/>
<dbReference type="EMBL" id="ML119051">
    <property type="protein sequence ID" value="ROT43671.1"/>
    <property type="molecule type" value="Genomic_DNA"/>
</dbReference>
<dbReference type="Gene3D" id="2.30.29.30">
    <property type="entry name" value="Pleckstrin-homology domain (PH domain)/Phosphotyrosine-binding domain (PTB)"/>
    <property type="match status" value="1"/>
</dbReference>
<keyword evidence="4" id="KW-0507">mRNA processing</keyword>
<keyword evidence="7" id="KW-1185">Reference proteome</keyword>
<dbReference type="PANTHER" id="PTHR16290">
    <property type="entry name" value="TRANSCRIPTION FACTOR SMIF DECAPPING ENZYME DCP1"/>
    <property type="match status" value="1"/>
</dbReference>
<keyword evidence="3" id="KW-0963">Cytoplasm</keyword>
<evidence type="ECO:0000256" key="1">
    <source>
        <dbReference type="ARBA" id="ARBA00004496"/>
    </source>
</evidence>
<protein>
    <submittedName>
        <fullName evidence="6">PH domain-like protein</fullName>
    </submittedName>
</protein>
<dbReference type="STRING" id="1314773.A0A3N2QA98"/>
<evidence type="ECO:0000256" key="2">
    <source>
        <dbReference type="ARBA" id="ARBA00008778"/>
    </source>
</evidence>
<dbReference type="GO" id="GO:0008047">
    <property type="term" value="F:enzyme activator activity"/>
    <property type="evidence" value="ECO:0007669"/>
    <property type="project" value="InterPro"/>
</dbReference>
<gene>
    <name evidence="6" type="ORF">SODALDRAFT_327873</name>
</gene>
<name>A0A3N2QA98_SODAK</name>
<comment type="similarity">
    <text evidence="2">Belongs to the DCP1 family.</text>
</comment>
<dbReference type="GO" id="GO:0031087">
    <property type="term" value="P:deadenylation-independent decapping of nuclear-transcribed mRNA"/>
    <property type="evidence" value="ECO:0007669"/>
    <property type="project" value="TreeGrafter"/>
</dbReference>
<evidence type="ECO:0000313" key="6">
    <source>
        <dbReference type="EMBL" id="ROT43671.1"/>
    </source>
</evidence>
<dbReference type="Pfam" id="PF06058">
    <property type="entry name" value="DCP1"/>
    <property type="match status" value="1"/>
</dbReference>
<dbReference type="GO" id="GO:0000932">
    <property type="term" value="C:P-body"/>
    <property type="evidence" value="ECO:0007669"/>
    <property type="project" value="TreeGrafter"/>
</dbReference>
<dbReference type="InterPro" id="IPR010334">
    <property type="entry name" value="Dcp1"/>
</dbReference>
<feature type="compositionally biased region" description="Basic residues" evidence="5">
    <location>
        <begin position="1"/>
        <end position="22"/>
    </location>
</feature>
<dbReference type="InterPro" id="IPR011993">
    <property type="entry name" value="PH-like_dom_sf"/>
</dbReference>
<feature type="region of interest" description="Disordered" evidence="5">
    <location>
        <begin position="216"/>
        <end position="271"/>
    </location>
</feature>
<evidence type="ECO:0000256" key="3">
    <source>
        <dbReference type="ARBA" id="ARBA00022490"/>
    </source>
</evidence>